<dbReference type="InterPro" id="IPR052363">
    <property type="entry name" value="LPS_export_LptC"/>
</dbReference>
<dbReference type="GO" id="GO:0017089">
    <property type="term" value="F:glycolipid transfer activity"/>
    <property type="evidence" value="ECO:0007669"/>
    <property type="project" value="TreeGrafter"/>
</dbReference>
<keyword evidence="4 6" id="KW-1133">Transmembrane helix</keyword>
<gene>
    <name evidence="7" type="primary">lptC</name>
    <name evidence="7" type="ORF">HS961_03220</name>
</gene>
<evidence type="ECO:0000256" key="2">
    <source>
        <dbReference type="ARBA" id="ARBA00022519"/>
    </source>
</evidence>
<dbReference type="AlphaFoldDB" id="A0A7G5ED44"/>
<dbReference type="KEGG" id="cpis:HS961_03220"/>
<dbReference type="InterPro" id="IPR010664">
    <property type="entry name" value="LipoPS_assembly_LptC-rel"/>
</dbReference>
<dbReference type="Gene3D" id="2.60.450.10">
    <property type="entry name" value="Lipopolysaccharide (LPS) transport protein A like domain"/>
    <property type="match status" value="1"/>
</dbReference>
<dbReference type="Proteomes" id="UP000515240">
    <property type="component" value="Chromosome"/>
</dbReference>
<dbReference type="InterPro" id="IPR026265">
    <property type="entry name" value="LptC"/>
</dbReference>
<sequence>MKSRLRRLMDLSSIYLPVILMGLLTLGTWWLVRNAPKPQIAREAVVPGHEVDYYMKDFSVRSFDGTGVLTSEILGSKMRHYMDTDTLEIDTATMRSMRLDGSTTVATADRALSNADGSEVQLFGNAKVVRNSNKPDVPQMEFRGEFLHAFVNEERVSSNKPVEIIRGKDRFTADSMVFNNITQVAELKGRVKGVLQPAR</sequence>
<evidence type="ECO:0000256" key="4">
    <source>
        <dbReference type="ARBA" id="ARBA00022989"/>
    </source>
</evidence>
<evidence type="ECO:0000256" key="1">
    <source>
        <dbReference type="ARBA" id="ARBA00022475"/>
    </source>
</evidence>
<dbReference type="GO" id="GO:0015221">
    <property type="term" value="F:lipopolysaccharide transmembrane transporter activity"/>
    <property type="evidence" value="ECO:0007669"/>
    <property type="project" value="InterPro"/>
</dbReference>
<evidence type="ECO:0000256" key="5">
    <source>
        <dbReference type="ARBA" id="ARBA00023136"/>
    </source>
</evidence>
<keyword evidence="3 6" id="KW-0812">Transmembrane</keyword>
<keyword evidence="1" id="KW-1003">Cell membrane</keyword>
<dbReference type="GO" id="GO:0030288">
    <property type="term" value="C:outer membrane-bounded periplasmic space"/>
    <property type="evidence" value="ECO:0007669"/>
    <property type="project" value="TreeGrafter"/>
</dbReference>
<dbReference type="EMBL" id="CP058554">
    <property type="protein sequence ID" value="QMV71919.1"/>
    <property type="molecule type" value="Genomic_DNA"/>
</dbReference>
<dbReference type="NCBIfam" id="TIGR04409">
    <property type="entry name" value="LptC_YrbK"/>
    <property type="match status" value="1"/>
</dbReference>
<dbReference type="RefSeq" id="WP_182326347.1">
    <property type="nucleotide sequence ID" value="NZ_CP058554.1"/>
</dbReference>
<evidence type="ECO:0000313" key="7">
    <source>
        <dbReference type="EMBL" id="QMV71919.1"/>
    </source>
</evidence>
<keyword evidence="5 6" id="KW-0472">Membrane</keyword>
<protein>
    <submittedName>
        <fullName evidence="7">LPS export ABC transporter periplasmic protein LptC</fullName>
    </submittedName>
</protein>
<dbReference type="GO" id="GO:0005886">
    <property type="term" value="C:plasma membrane"/>
    <property type="evidence" value="ECO:0007669"/>
    <property type="project" value="InterPro"/>
</dbReference>
<feature type="transmembrane region" description="Helical" evidence="6">
    <location>
        <begin position="12"/>
        <end position="32"/>
    </location>
</feature>
<keyword evidence="2" id="KW-0997">Cell inner membrane</keyword>
<name>A0A7G5ED44_9BURK</name>
<evidence type="ECO:0000256" key="3">
    <source>
        <dbReference type="ARBA" id="ARBA00022692"/>
    </source>
</evidence>
<evidence type="ECO:0000256" key="6">
    <source>
        <dbReference type="SAM" id="Phobius"/>
    </source>
</evidence>
<accession>A0A7G5ED44</accession>
<evidence type="ECO:0000313" key="8">
    <source>
        <dbReference type="Proteomes" id="UP000515240"/>
    </source>
</evidence>
<dbReference type="PANTHER" id="PTHR37481:SF1">
    <property type="entry name" value="LIPOPOLYSACCHARIDE EXPORT SYSTEM PROTEIN LPTC"/>
    <property type="match status" value="1"/>
</dbReference>
<keyword evidence="8" id="KW-1185">Reference proteome</keyword>
<organism evidence="7 8">
    <name type="scientific">Comamonas piscis</name>
    <dbReference type="NCBI Taxonomy" id="1562974"/>
    <lineage>
        <taxon>Bacteria</taxon>
        <taxon>Pseudomonadati</taxon>
        <taxon>Pseudomonadota</taxon>
        <taxon>Betaproteobacteria</taxon>
        <taxon>Burkholderiales</taxon>
        <taxon>Comamonadaceae</taxon>
        <taxon>Comamonas</taxon>
    </lineage>
</organism>
<dbReference type="Pfam" id="PF06835">
    <property type="entry name" value="LptC"/>
    <property type="match status" value="1"/>
</dbReference>
<proteinExistence type="predicted"/>
<reference evidence="7 8" key="1">
    <citation type="journal article" date="2020" name="G3 (Bethesda)">
        <title>CeMbio - The Caenorhabditis elegans Microbiome Resource.</title>
        <authorList>
            <person name="Dirksen P."/>
            <person name="Assie A."/>
            <person name="Zimmermann J."/>
            <person name="Zhang F."/>
            <person name="Tietje A.M."/>
            <person name="Marsh S.A."/>
            <person name="Felix M.A."/>
            <person name="Shapira M."/>
            <person name="Kaleta C."/>
            <person name="Schulenburg H."/>
            <person name="Samuel B."/>
        </authorList>
    </citation>
    <scope>NUCLEOTIDE SEQUENCE [LARGE SCALE GENOMIC DNA]</scope>
    <source>
        <strain evidence="7 8">BIGb0172</strain>
    </source>
</reference>
<dbReference type="PANTHER" id="PTHR37481">
    <property type="entry name" value="LIPOPOLYSACCHARIDE EXPORT SYSTEM PROTEIN LPTC"/>
    <property type="match status" value="1"/>
</dbReference>